<evidence type="ECO:0000313" key="4">
    <source>
        <dbReference type="EMBL" id="WRL48765.1"/>
    </source>
</evidence>
<dbReference type="InterPro" id="IPR002104">
    <property type="entry name" value="Integrase_catalytic"/>
</dbReference>
<dbReference type="Pfam" id="PF00589">
    <property type="entry name" value="Phage_integrase"/>
    <property type="match status" value="1"/>
</dbReference>
<evidence type="ECO:0000256" key="1">
    <source>
        <dbReference type="ARBA" id="ARBA00022908"/>
    </source>
</evidence>
<dbReference type="InterPro" id="IPR011010">
    <property type="entry name" value="DNA_brk_join_enz"/>
</dbReference>
<dbReference type="PANTHER" id="PTHR30349">
    <property type="entry name" value="PHAGE INTEGRASE-RELATED"/>
    <property type="match status" value="1"/>
</dbReference>
<keyword evidence="2" id="KW-0233">DNA recombination</keyword>
<protein>
    <submittedName>
        <fullName evidence="4">Tyrosine-type recombinase/integrase</fullName>
    </submittedName>
</protein>
<dbReference type="PROSITE" id="PS51898">
    <property type="entry name" value="TYR_RECOMBINASE"/>
    <property type="match status" value="1"/>
</dbReference>
<sequence>MSTISLEGRVEQYSVERRRLGFSGRSERYPLRSFAKHVQTIGHHGALTIEVMAEWARRDSHGSNNPLTWGRRLKKLRTFLRWLQQFEPRTEIPDDSIFGRLPERLSPHIYSEQEIIDLLAAARRLGPTPGLRGAVYETLFGLIASTGMRISEALALRNEDVDLKYSLLTIHQTKFGKSRQVPLHPSAVEALRRYLWIRDLAGDFAQDDGPLFIGTRGRRRGLPMDSHQVHRVFTSLREELGWHNRGAHHAPRIHDLRHTFVVRRILLWQSQGVDVDQAMLSLSTYVGHAMVTNTYWYLSAVPELMSLAGRRFESYMEQPEVHDA</sequence>
<evidence type="ECO:0000259" key="3">
    <source>
        <dbReference type="PROSITE" id="PS51898"/>
    </source>
</evidence>
<dbReference type="SUPFAM" id="SSF56349">
    <property type="entry name" value="DNA breaking-rejoining enzymes"/>
    <property type="match status" value="1"/>
</dbReference>
<keyword evidence="5" id="KW-1185">Reference proteome</keyword>
<dbReference type="EMBL" id="CP141259">
    <property type="protein sequence ID" value="WRL48765.1"/>
    <property type="molecule type" value="Genomic_DNA"/>
</dbReference>
<evidence type="ECO:0000313" key="5">
    <source>
        <dbReference type="Proteomes" id="UP001626593"/>
    </source>
</evidence>
<proteinExistence type="predicted"/>
<accession>A0ABZ1ASB3</accession>
<dbReference type="Gene3D" id="1.10.443.10">
    <property type="entry name" value="Intergrase catalytic core"/>
    <property type="match status" value="1"/>
</dbReference>
<evidence type="ECO:0000256" key="2">
    <source>
        <dbReference type="ARBA" id="ARBA00023172"/>
    </source>
</evidence>
<keyword evidence="1" id="KW-0229">DNA integration</keyword>
<dbReference type="InterPro" id="IPR050090">
    <property type="entry name" value="Tyrosine_recombinase_XerCD"/>
</dbReference>
<dbReference type="Proteomes" id="UP001626593">
    <property type="component" value="Chromosome"/>
</dbReference>
<organism evidence="4 5">
    <name type="scientific">Aromatoleum evansii</name>
    <name type="common">Azoarcus evansii</name>
    <dbReference type="NCBI Taxonomy" id="59406"/>
    <lineage>
        <taxon>Bacteria</taxon>
        <taxon>Pseudomonadati</taxon>
        <taxon>Pseudomonadota</taxon>
        <taxon>Betaproteobacteria</taxon>
        <taxon>Rhodocyclales</taxon>
        <taxon>Rhodocyclaceae</taxon>
        <taxon>Aromatoleum</taxon>
    </lineage>
</organism>
<dbReference type="PANTHER" id="PTHR30349:SF64">
    <property type="entry name" value="PROPHAGE INTEGRASE INTD-RELATED"/>
    <property type="match status" value="1"/>
</dbReference>
<reference evidence="4 5" key="1">
    <citation type="submission" date="2023-12" db="EMBL/GenBank/DDBJ databases">
        <title>A. evansii MAY27, complete genome.</title>
        <authorList>
            <person name="Wang Y."/>
        </authorList>
    </citation>
    <scope>NUCLEOTIDE SEQUENCE [LARGE SCALE GENOMIC DNA]</scope>
    <source>
        <strain evidence="4 5">MAY27</strain>
    </source>
</reference>
<gene>
    <name evidence="4" type="ORF">U5817_12140</name>
</gene>
<dbReference type="InterPro" id="IPR013762">
    <property type="entry name" value="Integrase-like_cat_sf"/>
</dbReference>
<name>A0ABZ1ASB3_AROEV</name>
<dbReference type="RefSeq" id="WP_407280925.1">
    <property type="nucleotide sequence ID" value="NZ_CP141259.1"/>
</dbReference>
<feature type="domain" description="Tyr recombinase" evidence="3">
    <location>
        <begin position="100"/>
        <end position="309"/>
    </location>
</feature>